<dbReference type="GO" id="GO:0006072">
    <property type="term" value="P:glycerol-3-phosphate metabolic process"/>
    <property type="evidence" value="ECO:0007669"/>
    <property type="project" value="InterPro"/>
</dbReference>
<evidence type="ECO:0000256" key="1">
    <source>
        <dbReference type="ARBA" id="ARBA00001974"/>
    </source>
</evidence>
<keyword evidence="4" id="KW-0285">Flavoprotein</keyword>
<evidence type="ECO:0000313" key="8">
    <source>
        <dbReference type="Proteomes" id="UP000095283"/>
    </source>
</evidence>
<feature type="domain" description="FAD dependent oxidoreductase" evidence="7">
    <location>
        <begin position="6"/>
        <end position="106"/>
    </location>
</feature>
<dbReference type="PANTHER" id="PTHR11985">
    <property type="entry name" value="GLYCEROL-3-PHOSPHATE DEHYDROGENASE"/>
    <property type="match status" value="1"/>
</dbReference>
<dbReference type="AlphaFoldDB" id="A0A1I7WTE6"/>
<dbReference type="Pfam" id="PF01266">
    <property type="entry name" value="DAO"/>
    <property type="match status" value="1"/>
</dbReference>
<organism evidence="8 9">
    <name type="scientific">Heterorhabditis bacteriophora</name>
    <name type="common">Entomopathogenic nematode worm</name>
    <dbReference type="NCBI Taxonomy" id="37862"/>
    <lineage>
        <taxon>Eukaryota</taxon>
        <taxon>Metazoa</taxon>
        <taxon>Ecdysozoa</taxon>
        <taxon>Nematoda</taxon>
        <taxon>Chromadorea</taxon>
        <taxon>Rhabditida</taxon>
        <taxon>Rhabditina</taxon>
        <taxon>Rhabditomorpha</taxon>
        <taxon>Strongyloidea</taxon>
        <taxon>Heterorhabditidae</taxon>
        <taxon>Heterorhabditis</taxon>
    </lineage>
</organism>
<comment type="similarity">
    <text evidence="2">Belongs to the FAD-dependent glycerol-3-phosphate dehydrogenase family.</text>
</comment>
<evidence type="ECO:0000256" key="3">
    <source>
        <dbReference type="ARBA" id="ARBA00013029"/>
    </source>
</evidence>
<dbReference type="InterPro" id="IPR036188">
    <property type="entry name" value="FAD/NAD-bd_sf"/>
</dbReference>
<dbReference type="GO" id="GO:0005739">
    <property type="term" value="C:mitochondrion"/>
    <property type="evidence" value="ECO:0007669"/>
    <property type="project" value="TreeGrafter"/>
</dbReference>
<keyword evidence="5" id="KW-0274">FAD</keyword>
<dbReference type="WBParaSite" id="Hba_08443">
    <property type="protein sequence ID" value="Hba_08443"/>
    <property type="gene ID" value="Hba_08443"/>
</dbReference>
<dbReference type="SUPFAM" id="SSF51905">
    <property type="entry name" value="FAD/NAD(P)-binding domain"/>
    <property type="match status" value="1"/>
</dbReference>
<dbReference type="Proteomes" id="UP000095283">
    <property type="component" value="Unplaced"/>
</dbReference>
<name>A0A1I7WTE6_HETBA</name>
<accession>A0A1I7WTE6</accession>
<evidence type="ECO:0000256" key="6">
    <source>
        <dbReference type="ARBA" id="ARBA00023002"/>
    </source>
</evidence>
<comment type="cofactor">
    <cofactor evidence="1">
        <name>FAD</name>
        <dbReference type="ChEBI" id="CHEBI:57692"/>
    </cofactor>
</comment>
<dbReference type="Gene3D" id="3.50.50.60">
    <property type="entry name" value="FAD/NAD(P)-binding domain"/>
    <property type="match status" value="1"/>
</dbReference>
<dbReference type="InterPro" id="IPR000447">
    <property type="entry name" value="G3P_DH_FAD-dep"/>
</dbReference>
<keyword evidence="6" id="KW-0560">Oxidoreductase</keyword>
<dbReference type="GO" id="GO:0004368">
    <property type="term" value="F:glycerol-3-phosphate dehydrogenase (quinone) activity"/>
    <property type="evidence" value="ECO:0007669"/>
    <property type="project" value="UniProtKB-EC"/>
</dbReference>
<dbReference type="InterPro" id="IPR006076">
    <property type="entry name" value="FAD-dep_OxRdtase"/>
</dbReference>
<sequence length="266" mass="30058">MLKNESLKGALIYFDGQHNDARMNLAIVLTAIRHGAKCVNHVRVENLTKEANGKITGAHITGAEWDIKAKVVVNATGPFTDTIRLMADPETKPICAPSSGVHIVLPGYYRSVYIPFILFIKSPAVTVQEIRGYLSKDVSVRRGDVMSAWSGLRPLVRDPNRNDTKSLARNHIIERNPCVTPGLMLEGAHEWDPLLYIHLVQDYGMEVDVLLLYSTNILYLGTIIFTREEMQSARERFNKLDKDKKGHITVNLQVIFWTQLITNFKF</sequence>
<evidence type="ECO:0000313" key="9">
    <source>
        <dbReference type="WBParaSite" id="Hba_08443"/>
    </source>
</evidence>
<proteinExistence type="inferred from homology"/>
<reference evidence="9" key="1">
    <citation type="submission" date="2016-11" db="UniProtKB">
        <authorList>
            <consortium name="WormBaseParasite"/>
        </authorList>
    </citation>
    <scope>IDENTIFICATION</scope>
</reference>
<keyword evidence="8" id="KW-1185">Reference proteome</keyword>
<evidence type="ECO:0000256" key="2">
    <source>
        <dbReference type="ARBA" id="ARBA00007330"/>
    </source>
</evidence>
<dbReference type="EC" id="1.1.5.3" evidence="3"/>
<evidence type="ECO:0000256" key="4">
    <source>
        <dbReference type="ARBA" id="ARBA00022630"/>
    </source>
</evidence>
<dbReference type="PANTHER" id="PTHR11985:SF15">
    <property type="entry name" value="GLYCEROL-3-PHOSPHATE DEHYDROGENASE, MITOCHONDRIAL"/>
    <property type="match status" value="1"/>
</dbReference>
<evidence type="ECO:0000256" key="5">
    <source>
        <dbReference type="ARBA" id="ARBA00022827"/>
    </source>
</evidence>
<evidence type="ECO:0000259" key="7">
    <source>
        <dbReference type="Pfam" id="PF01266"/>
    </source>
</evidence>
<protein>
    <recommendedName>
        <fullName evidence="3">glycerol-3-phosphate dehydrogenase</fullName>
        <ecNumber evidence="3">1.1.5.3</ecNumber>
    </recommendedName>
</protein>